<dbReference type="AlphaFoldDB" id="A0A0V0XYB9"/>
<evidence type="ECO:0000313" key="1">
    <source>
        <dbReference type="EMBL" id="KRX92764.1"/>
    </source>
</evidence>
<dbReference type="Proteomes" id="UP000054783">
    <property type="component" value="Unassembled WGS sequence"/>
</dbReference>
<reference evidence="1 2" key="1">
    <citation type="submission" date="2015-01" db="EMBL/GenBank/DDBJ databases">
        <title>Evolution of Trichinella species and genotypes.</title>
        <authorList>
            <person name="Korhonen P.K."/>
            <person name="Edoardo P."/>
            <person name="Giuseppe L.R."/>
            <person name="Gasser R.B."/>
        </authorList>
    </citation>
    <scope>NUCLEOTIDE SEQUENCE [LARGE SCALE GENOMIC DNA]</scope>
    <source>
        <strain evidence="1">ISS2496</strain>
    </source>
</reference>
<evidence type="ECO:0000313" key="2">
    <source>
        <dbReference type="Proteomes" id="UP000054783"/>
    </source>
</evidence>
<feature type="non-terminal residue" evidence="1">
    <location>
        <position position="1"/>
    </location>
</feature>
<keyword evidence="2" id="KW-1185">Reference proteome</keyword>
<gene>
    <name evidence="1" type="ORF">T12_14320</name>
</gene>
<dbReference type="EMBL" id="JYDQ01004559">
    <property type="protein sequence ID" value="KRX92764.1"/>
    <property type="molecule type" value="Genomic_DNA"/>
</dbReference>
<sequence length="30" mass="3418">LHCTLITRTPLDVNSSHESHQHSARFDSLD</sequence>
<name>A0A0V0XYB9_9BILA</name>
<accession>A0A0V0XYB9</accession>
<comment type="caution">
    <text evidence="1">The sequence shown here is derived from an EMBL/GenBank/DDBJ whole genome shotgun (WGS) entry which is preliminary data.</text>
</comment>
<organism evidence="1 2">
    <name type="scientific">Trichinella patagoniensis</name>
    <dbReference type="NCBI Taxonomy" id="990121"/>
    <lineage>
        <taxon>Eukaryota</taxon>
        <taxon>Metazoa</taxon>
        <taxon>Ecdysozoa</taxon>
        <taxon>Nematoda</taxon>
        <taxon>Enoplea</taxon>
        <taxon>Dorylaimia</taxon>
        <taxon>Trichinellida</taxon>
        <taxon>Trichinellidae</taxon>
        <taxon>Trichinella</taxon>
    </lineage>
</organism>
<proteinExistence type="predicted"/>
<protein>
    <submittedName>
        <fullName evidence="1">Uncharacterized protein</fullName>
    </submittedName>
</protein>